<dbReference type="NCBIfam" id="TIGR02795">
    <property type="entry name" value="tol_pal_ybgF"/>
    <property type="match status" value="1"/>
</dbReference>
<comment type="similarity">
    <text evidence="2">Belongs to the CpoB family.</text>
</comment>
<dbReference type="InterPro" id="IPR011990">
    <property type="entry name" value="TPR-like_helical_dom_sf"/>
</dbReference>
<dbReference type="InterPro" id="IPR034706">
    <property type="entry name" value="CpoB"/>
</dbReference>
<feature type="signal peptide" evidence="2">
    <location>
        <begin position="1"/>
        <end position="23"/>
    </location>
</feature>
<evidence type="ECO:0000313" key="5">
    <source>
        <dbReference type="EMBL" id="MDZ5457211.1"/>
    </source>
</evidence>
<dbReference type="Gene3D" id="1.20.5.110">
    <property type="match status" value="1"/>
</dbReference>
<dbReference type="HAMAP" id="MF_02066">
    <property type="entry name" value="CpoB"/>
    <property type="match status" value="1"/>
</dbReference>
<evidence type="ECO:0000259" key="3">
    <source>
        <dbReference type="Pfam" id="PF13525"/>
    </source>
</evidence>
<proteinExistence type="inferred from homology"/>
<dbReference type="Proteomes" id="UP001293718">
    <property type="component" value="Unassembled WGS sequence"/>
</dbReference>
<evidence type="ECO:0000256" key="1">
    <source>
        <dbReference type="ARBA" id="ARBA00022729"/>
    </source>
</evidence>
<keyword evidence="2" id="KW-0131">Cell cycle</keyword>
<keyword evidence="2" id="KW-0574">Periplasm</keyword>
<dbReference type="Pfam" id="PF16331">
    <property type="entry name" value="TolA_bind_tri"/>
    <property type="match status" value="1"/>
</dbReference>
<feature type="chain" id="PRO_5044898279" description="Cell division coordinator CpoB" evidence="2">
    <location>
        <begin position="24"/>
        <end position="255"/>
    </location>
</feature>
<dbReference type="InterPro" id="IPR039565">
    <property type="entry name" value="BamD-like"/>
</dbReference>
<keyword evidence="1 2" id="KW-0732">Signal</keyword>
<feature type="coiled-coil region" evidence="2">
    <location>
        <begin position="35"/>
        <end position="101"/>
    </location>
</feature>
<protein>
    <recommendedName>
        <fullName evidence="2">Cell division coordinator CpoB</fullName>
    </recommendedName>
</protein>
<organism evidence="5 6">
    <name type="scientific">Azohydromonas lata</name>
    <dbReference type="NCBI Taxonomy" id="45677"/>
    <lineage>
        <taxon>Bacteria</taxon>
        <taxon>Pseudomonadati</taxon>
        <taxon>Pseudomonadota</taxon>
        <taxon>Betaproteobacteria</taxon>
        <taxon>Burkholderiales</taxon>
        <taxon>Sphaerotilaceae</taxon>
        <taxon>Azohydromonas</taxon>
    </lineage>
</organism>
<evidence type="ECO:0000259" key="4">
    <source>
        <dbReference type="Pfam" id="PF16331"/>
    </source>
</evidence>
<evidence type="ECO:0000256" key="2">
    <source>
        <dbReference type="HAMAP-Rule" id="MF_02066"/>
    </source>
</evidence>
<dbReference type="Pfam" id="PF13525">
    <property type="entry name" value="YfiO"/>
    <property type="match status" value="1"/>
</dbReference>
<comment type="caution">
    <text evidence="5">The sequence shown here is derived from an EMBL/GenBank/DDBJ whole genome shotgun (WGS) entry which is preliminary data.</text>
</comment>
<dbReference type="SUPFAM" id="SSF48452">
    <property type="entry name" value="TPR-like"/>
    <property type="match status" value="1"/>
</dbReference>
<sequence precursor="true">MSKAPRFLALAAALALALPAARAEMFPDNEARRAILELRKQVEDASKAQKALDAQMQEELTNLRRSLVDLNNQMETQRAEMATLRGTNEQLARDVAELQRRQKDIAQGVDERMRKLEPQKVTVDGKEFTAEVDEKRQYDEAVALLRNADFNGAAAGFAAFMKRWPQSGYTDAARFWLGNALYGKRDYKEAIATFRAFVAAAPQHPRAPEALLAAANAQIEAKDTKAARATLGDLVKNYPQSEAAVAGKERLAVLK</sequence>
<dbReference type="RefSeq" id="WP_174548659.1">
    <property type="nucleotide sequence ID" value="NZ_JAXOJX010000015.1"/>
</dbReference>
<feature type="domain" description="Outer membrane lipoprotein BamD-like" evidence="3">
    <location>
        <begin position="132"/>
        <end position="255"/>
    </location>
</feature>
<dbReference type="EMBL" id="JAXOJX010000015">
    <property type="protein sequence ID" value="MDZ5457211.1"/>
    <property type="molecule type" value="Genomic_DNA"/>
</dbReference>
<comment type="subcellular location">
    <subcellularLocation>
        <location evidence="2">Periplasm</location>
    </subcellularLocation>
</comment>
<gene>
    <name evidence="5" type="primary">ybgF</name>
    <name evidence="2" type="synonym">cpoB</name>
    <name evidence="5" type="ORF">SM757_11570</name>
</gene>
<keyword evidence="2" id="KW-0175">Coiled coil</keyword>
<keyword evidence="6" id="KW-1185">Reference proteome</keyword>
<name>A0ABU5IDN1_9BURK</name>
<keyword evidence="2" id="KW-0132">Cell division</keyword>
<dbReference type="InterPro" id="IPR014162">
    <property type="entry name" value="CpoB_C"/>
</dbReference>
<comment type="function">
    <text evidence="2">Mediates coordination of peptidoglycan synthesis and outer membrane constriction during cell division.</text>
</comment>
<feature type="domain" description="YbgF trimerisation" evidence="4">
    <location>
        <begin position="58"/>
        <end position="120"/>
    </location>
</feature>
<dbReference type="Gene3D" id="1.25.40.10">
    <property type="entry name" value="Tetratricopeptide repeat domain"/>
    <property type="match status" value="1"/>
</dbReference>
<evidence type="ECO:0000313" key="6">
    <source>
        <dbReference type="Proteomes" id="UP001293718"/>
    </source>
</evidence>
<reference evidence="5 6" key="1">
    <citation type="submission" date="2023-11" db="EMBL/GenBank/DDBJ databases">
        <title>Draft genome of Azohydromonas lata strain H1 (DSM1123), a polyhydroxyalkanoate producer.</title>
        <authorList>
            <person name="Traversa D."/>
            <person name="D'Addabbo P."/>
            <person name="Pazzani C."/>
            <person name="Manzari C."/>
            <person name="Chiara M."/>
            <person name="Scrascia M."/>
        </authorList>
    </citation>
    <scope>NUCLEOTIDE SEQUENCE [LARGE SCALE GENOMIC DNA]</scope>
    <source>
        <strain evidence="5 6">H1</strain>
    </source>
</reference>
<accession>A0ABU5IDN1</accession>
<dbReference type="InterPro" id="IPR032519">
    <property type="entry name" value="YbgF_tri"/>
</dbReference>